<dbReference type="Pfam" id="PF12697">
    <property type="entry name" value="Abhydrolase_6"/>
    <property type="match status" value="1"/>
</dbReference>
<protein>
    <submittedName>
        <fullName evidence="2">Alpha/beta hydrolase</fullName>
    </submittedName>
</protein>
<organism evidence="2 3">
    <name type="scientific">Rhodococcus zopfii</name>
    <dbReference type="NCBI Taxonomy" id="43772"/>
    <lineage>
        <taxon>Bacteria</taxon>
        <taxon>Bacillati</taxon>
        <taxon>Actinomycetota</taxon>
        <taxon>Actinomycetes</taxon>
        <taxon>Mycobacteriales</taxon>
        <taxon>Nocardiaceae</taxon>
        <taxon>Rhodococcus</taxon>
    </lineage>
</organism>
<dbReference type="PRINTS" id="PR00111">
    <property type="entry name" value="ABHYDROLASE"/>
</dbReference>
<dbReference type="PANTHER" id="PTHR46438">
    <property type="entry name" value="ALPHA/BETA-HYDROLASES SUPERFAMILY PROTEIN"/>
    <property type="match status" value="1"/>
</dbReference>
<name>A0ABU3WQN6_9NOCA</name>
<dbReference type="SUPFAM" id="SSF53474">
    <property type="entry name" value="alpha/beta-Hydrolases"/>
    <property type="match status" value="1"/>
</dbReference>
<sequence length="279" mass="30315">MSAPAVYVRESGTGSRTVVLLHGYSDHGGTWCKVEPELAERYRVLTVDLPGFGRSSGQWRTPVIDHYVDTVADLVADSTEPVAVIGNSLGAVTALAFASAHPRRTDRVVLSDMPGLAGIPRAWRESARLPLDRVSRMLSWPVPAPVMQRAIGEFYTRAALHRPERMDAATLTAFTANFADRHQVDTMLQVGRVAVRELGKLPIPQMVHALTMPTLLLWGAHDRVTPARASRRVVSGPDRRVVIIPDAGHCPQLESPAEFLGAVLPFLEHQASAAEDAGT</sequence>
<reference evidence="2 3" key="1">
    <citation type="submission" date="2019-10" db="EMBL/GenBank/DDBJ databases">
        <title>Draft Genome Assembly of Rhodococcus zopfii DSM44189.</title>
        <authorList>
            <person name="Sutton J.M."/>
            <person name="Akob D.M."/>
            <person name="Bushman T.J."/>
        </authorList>
    </citation>
    <scope>NUCLEOTIDE SEQUENCE [LARGE SCALE GENOMIC DNA]</scope>
    <source>
        <strain evidence="2 3">DSM 44189</strain>
    </source>
</reference>
<dbReference type="Gene3D" id="3.40.50.1820">
    <property type="entry name" value="alpha/beta hydrolase"/>
    <property type="match status" value="1"/>
</dbReference>
<keyword evidence="3" id="KW-1185">Reference proteome</keyword>
<dbReference type="GO" id="GO:0016787">
    <property type="term" value="F:hydrolase activity"/>
    <property type="evidence" value="ECO:0007669"/>
    <property type="project" value="UniProtKB-KW"/>
</dbReference>
<keyword evidence="2" id="KW-0378">Hydrolase</keyword>
<proteinExistence type="predicted"/>
<dbReference type="InterPro" id="IPR000073">
    <property type="entry name" value="AB_hydrolase_1"/>
</dbReference>
<accession>A0ABU3WQN6</accession>
<feature type="domain" description="AB hydrolase-1" evidence="1">
    <location>
        <begin position="18"/>
        <end position="260"/>
    </location>
</feature>
<dbReference type="EMBL" id="WBMO01000001">
    <property type="protein sequence ID" value="MDV2476310.1"/>
    <property type="molecule type" value="Genomic_DNA"/>
</dbReference>
<dbReference type="Proteomes" id="UP001275440">
    <property type="component" value="Unassembled WGS sequence"/>
</dbReference>
<evidence type="ECO:0000259" key="1">
    <source>
        <dbReference type="Pfam" id="PF12697"/>
    </source>
</evidence>
<evidence type="ECO:0000313" key="2">
    <source>
        <dbReference type="EMBL" id="MDV2476310.1"/>
    </source>
</evidence>
<dbReference type="InterPro" id="IPR029058">
    <property type="entry name" value="AB_hydrolase_fold"/>
</dbReference>
<evidence type="ECO:0000313" key="3">
    <source>
        <dbReference type="Proteomes" id="UP001275440"/>
    </source>
</evidence>
<gene>
    <name evidence="2" type="ORF">F8M49_14960</name>
</gene>
<comment type="caution">
    <text evidence="2">The sequence shown here is derived from an EMBL/GenBank/DDBJ whole genome shotgun (WGS) entry which is preliminary data.</text>
</comment>